<reference evidence="1" key="2">
    <citation type="submission" date="2018-05" db="EMBL/GenBank/DDBJ databases">
        <title>OpunRS2 (Oryza punctata Reference Sequence Version 2).</title>
        <authorList>
            <person name="Zhang J."/>
            <person name="Kudrna D."/>
            <person name="Lee S."/>
            <person name="Talag J."/>
            <person name="Welchert J."/>
            <person name="Wing R.A."/>
        </authorList>
    </citation>
    <scope>NUCLEOTIDE SEQUENCE [LARGE SCALE GENOMIC DNA]</scope>
</reference>
<proteinExistence type="predicted"/>
<evidence type="ECO:0000313" key="2">
    <source>
        <dbReference type="Proteomes" id="UP000026962"/>
    </source>
</evidence>
<accession>A0A0E0KMG4</accession>
<sequence>MTLSKKIHHFLNLPLLPTVNTVNGSRREALLIEISSSLDAVTICPPLQAQDMNAVTDHCCSSASGPGLDPDDIQ</sequence>
<dbReference type="Proteomes" id="UP000026962">
    <property type="component" value="Chromosome 4"/>
</dbReference>
<dbReference type="EnsemblPlants" id="OPUNC04G01590.3">
    <property type="protein sequence ID" value="OPUNC04G01590.3"/>
    <property type="gene ID" value="OPUNC04G01590"/>
</dbReference>
<reference evidence="1" key="1">
    <citation type="submission" date="2015-04" db="UniProtKB">
        <authorList>
            <consortium name="EnsemblPlants"/>
        </authorList>
    </citation>
    <scope>IDENTIFICATION</scope>
</reference>
<name>A0A0E0KMG4_ORYPU</name>
<evidence type="ECO:0000313" key="1">
    <source>
        <dbReference type="EnsemblPlants" id="OPUNC04G01590.3"/>
    </source>
</evidence>
<protein>
    <submittedName>
        <fullName evidence="1">Uncharacterized protein</fullName>
    </submittedName>
</protein>
<keyword evidence="2" id="KW-1185">Reference proteome</keyword>
<dbReference type="HOGENOM" id="CLU_2692054_0_0_1"/>
<dbReference type="Gramene" id="OPUNC04G01590.3">
    <property type="protein sequence ID" value="OPUNC04G01590.3"/>
    <property type="gene ID" value="OPUNC04G01590"/>
</dbReference>
<dbReference type="AlphaFoldDB" id="A0A0E0KMG4"/>
<organism evidence="1">
    <name type="scientific">Oryza punctata</name>
    <name type="common">Red rice</name>
    <dbReference type="NCBI Taxonomy" id="4537"/>
    <lineage>
        <taxon>Eukaryota</taxon>
        <taxon>Viridiplantae</taxon>
        <taxon>Streptophyta</taxon>
        <taxon>Embryophyta</taxon>
        <taxon>Tracheophyta</taxon>
        <taxon>Spermatophyta</taxon>
        <taxon>Magnoliopsida</taxon>
        <taxon>Liliopsida</taxon>
        <taxon>Poales</taxon>
        <taxon>Poaceae</taxon>
        <taxon>BOP clade</taxon>
        <taxon>Oryzoideae</taxon>
        <taxon>Oryzeae</taxon>
        <taxon>Oryzinae</taxon>
        <taxon>Oryza</taxon>
    </lineage>
</organism>